<name>A0AA36HF16_CYLNA</name>
<dbReference type="AlphaFoldDB" id="A0AA36HF16"/>
<evidence type="ECO:0000256" key="1">
    <source>
        <dbReference type="SAM" id="SignalP"/>
    </source>
</evidence>
<gene>
    <name evidence="2" type="ORF">CYNAS_LOCUS20950</name>
</gene>
<evidence type="ECO:0000313" key="2">
    <source>
        <dbReference type="EMBL" id="CAJ0608967.1"/>
    </source>
</evidence>
<organism evidence="2 3">
    <name type="scientific">Cylicocyclus nassatus</name>
    <name type="common">Nematode worm</name>
    <dbReference type="NCBI Taxonomy" id="53992"/>
    <lineage>
        <taxon>Eukaryota</taxon>
        <taxon>Metazoa</taxon>
        <taxon>Ecdysozoa</taxon>
        <taxon>Nematoda</taxon>
        <taxon>Chromadorea</taxon>
        <taxon>Rhabditida</taxon>
        <taxon>Rhabditina</taxon>
        <taxon>Rhabditomorpha</taxon>
        <taxon>Strongyloidea</taxon>
        <taxon>Strongylidae</taxon>
        <taxon>Cylicocyclus</taxon>
    </lineage>
</organism>
<proteinExistence type="predicted"/>
<reference evidence="2" key="1">
    <citation type="submission" date="2023-07" db="EMBL/GenBank/DDBJ databases">
        <authorList>
            <consortium name="CYATHOMIX"/>
        </authorList>
    </citation>
    <scope>NUCLEOTIDE SEQUENCE</scope>
    <source>
        <strain evidence="2">N/A</strain>
    </source>
</reference>
<keyword evidence="3" id="KW-1185">Reference proteome</keyword>
<sequence>MLFSLARFVLLFGCTQLLCALVDAKHIPRALDDLEGTGFGGFSRQASRTKRALDSIEGAGFGFSKKKRALDDLEGAGFGFDKRVRALDLKNDTTHVSQRSTHISLSQKVNFCCKDIQNNFNAVIHIFASTSVHYGARR</sequence>
<protein>
    <submittedName>
        <fullName evidence="2">Uncharacterized protein</fullName>
    </submittedName>
</protein>
<keyword evidence="1" id="KW-0732">Signal</keyword>
<feature type="signal peptide" evidence="1">
    <location>
        <begin position="1"/>
        <end position="24"/>
    </location>
</feature>
<evidence type="ECO:0000313" key="3">
    <source>
        <dbReference type="Proteomes" id="UP001176961"/>
    </source>
</evidence>
<feature type="chain" id="PRO_5041351958" evidence="1">
    <location>
        <begin position="25"/>
        <end position="138"/>
    </location>
</feature>
<dbReference type="Proteomes" id="UP001176961">
    <property type="component" value="Unassembled WGS sequence"/>
</dbReference>
<comment type="caution">
    <text evidence="2">The sequence shown here is derived from an EMBL/GenBank/DDBJ whole genome shotgun (WGS) entry which is preliminary data.</text>
</comment>
<dbReference type="EMBL" id="CATQJL010000326">
    <property type="protein sequence ID" value="CAJ0608967.1"/>
    <property type="molecule type" value="Genomic_DNA"/>
</dbReference>
<accession>A0AA36HF16</accession>